<dbReference type="SMART" id="SM00900">
    <property type="entry name" value="FMN_bind"/>
    <property type="match status" value="1"/>
</dbReference>
<accession>W7C6I0</accession>
<keyword evidence="3" id="KW-1185">Reference proteome</keyword>
<sequence length="134" mass="14770">MKSLRKRRILSILVLVILVSLVCLAVYLKNVADYKQAVQEISVGDMKISDIADGVYSGECNVNYIQAKVKVTIKNKEIVNIDILEHKNERGKPGEAVINEIVDEQKLDVDTISGATNSSKVIKKAVENAVEKGM</sequence>
<dbReference type="Pfam" id="PF04205">
    <property type="entry name" value="FMN_bind"/>
    <property type="match status" value="1"/>
</dbReference>
<dbReference type="GO" id="GO:0016020">
    <property type="term" value="C:membrane"/>
    <property type="evidence" value="ECO:0007669"/>
    <property type="project" value="InterPro"/>
</dbReference>
<feature type="domain" description="FMN-binding" evidence="1">
    <location>
        <begin position="64"/>
        <end position="133"/>
    </location>
</feature>
<dbReference type="AlphaFoldDB" id="W7C6I0"/>
<dbReference type="OrthoDB" id="307864at2"/>
<protein>
    <recommendedName>
        <fullName evidence="1">FMN-binding domain-containing protein</fullName>
    </recommendedName>
</protein>
<evidence type="ECO:0000313" key="2">
    <source>
        <dbReference type="EMBL" id="EUJ32677.1"/>
    </source>
</evidence>
<evidence type="ECO:0000313" key="3">
    <source>
        <dbReference type="Proteomes" id="UP000019254"/>
    </source>
</evidence>
<dbReference type="STRING" id="1265820.PCORN_01860"/>
<dbReference type="RefSeq" id="WP_036076924.1">
    <property type="nucleotide sequence ID" value="NZ_AODE01000004.1"/>
</dbReference>
<gene>
    <name evidence="2" type="ORF">PCORN_01860</name>
</gene>
<reference evidence="2 3" key="1">
    <citation type="journal article" date="2014" name="Int. J. Syst. Evol. Microbiol.">
        <title>Listeria floridensis sp. nov., Listeria aquatica sp. nov., Listeria cornellensis sp. nov., Listeria riparia sp. nov. and Listeria grandensis sp. nov., from agricultural and natural environments.</title>
        <authorList>
            <person name="den Bakker H.C."/>
            <person name="Warchocki S."/>
            <person name="Wright E.M."/>
            <person name="Allred A.F."/>
            <person name="Ahlstrom C."/>
            <person name="Manuel C.S."/>
            <person name="Stasiewicz M.J."/>
            <person name="Burrell A."/>
            <person name="Roof S."/>
            <person name="Strawn L."/>
            <person name="Fortes E.D."/>
            <person name="Nightingale K.K."/>
            <person name="Kephart D."/>
            <person name="Wiedmann M."/>
        </authorList>
    </citation>
    <scope>NUCLEOTIDE SEQUENCE [LARGE SCALE GENOMIC DNA]</scope>
    <source>
        <strain evidence="3">FSL F6-969</strain>
    </source>
</reference>
<dbReference type="PATRIC" id="fig|1265820.5.peg.360"/>
<dbReference type="Gene3D" id="3.90.1010.20">
    <property type="match status" value="1"/>
</dbReference>
<comment type="caution">
    <text evidence="2">The sequence shown here is derived from an EMBL/GenBank/DDBJ whole genome shotgun (WGS) entry which is preliminary data.</text>
</comment>
<evidence type="ECO:0000259" key="1">
    <source>
        <dbReference type="SMART" id="SM00900"/>
    </source>
</evidence>
<dbReference type="EMBL" id="AODE01000004">
    <property type="protein sequence ID" value="EUJ32677.1"/>
    <property type="molecule type" value="Genomic_DNA"/>
</dbReference>
<dbReference type="Proteomes" id="UP000019254">
    <property type="component" value="Unassembled WGS sequence"/>
</dbReference>
<dbReference type="GO" id="GO:0010181">
    <property type="term" value="F:FMN binding"/>
    <property type="evidence" value="ECO:0007669"/>
    <property type="project" value="InterPro"/>
</dbReference>
<name>W7C6I0_9LIST</name>
<dbReference type="InterPro" id="IPR007329">
    <property type="entry name" value="FMN-bd"/>
</dbReference>
<organism evidence="2 3">
    <name type="scientific">Listeria cornellensis FSL F6-0969</name>
    <dbReference type="NCBI Taxonomy" id="1265820"/>
    <lineage>
        <taxon>Bacteria</taxon>
        <taxon>Bacillati</taxon>
        <taxon>Bacillota</taxon>
        <taxon>Bacilli</taxon>
        <taxon>Bacillales</taxon>
        <taxon>Listeriaceae</taxon>
        <taxon>Listeria</taxon>
    </lineage>
</organism>
<proteinExistence type="predicted"/>